<feature type="compositionally biased region" description="Acidic residues" evidence="6">
    <location>
        <begin position="54"/>
        <end position="82"/>
    </location>
</feature>
<accession>A0A815K1S8</accession>
<keyword evidence="2" id="KW-0863">Zinc-finger</keyword>
<feature type="compositionally biased region" description="Basic and acidic residues" evidence="6">
    <location>
        <begin position="24"/>
        <end position="36"/>
    </location>
</feature>
<reference evidence="10" key="1">
    <citation type="submission" date="2021-02" db="EMBL/GenBank/DDBJ databases">
        <authorList>
            <person name="Nowell W R."/>
        </authorList>
    </citation>
    <scope>NUCLEOTIDE SEQUENCE</scope>
</reference>
<dbReference type="SMART" id="SM01189">
    <property type="entry name" value="ELM2"/>
    <property type="match status" value="1"/>
</dbReference>
<dbReference type="SMART" id="SM00717">
    <property type="entry name" value="SANT"/>
    <property type="match status" value="1"/>
</dbReference>
<feature type="compositionally biased region" description="Polar residues" evidence="6">
    <location>
        <begin position="1"/>
        <end position="20"/>
    </location>
</feature>
<sequence>MSIETTNTESDGYQQQYEESQSTDDDKQNELTRLEADAETPLDELLKLYKNDESVNDNDTSQEDEESYSSSEVEDNEDDSDENERQHGLFHVNGDLLPDCDDTEDSLYEPDFVRVINIGEEYQAHIEATVECSSPDDYADHHEILDDELLWSSSLASDTDDEIIDQYLKITNTEYPSSDDEISLQTFLKCQFDTDSALTKFRQLPMKNIYSYRAWSLNEIQQFEEGLREYGKDFKKISALKCSTRFIPEIVYFYYQWKKSKHYELFVEEQRHLNPLPSVSHIIGKFIEEQEHQLCSVDSVADSSDSSSFLSNDYKIHASIPTDSSISFVTIHQHETVSSTAKRTFDQVDNDVNEVSAKKPSFISKSTMETTPTIV</sequence>
<feature type="domain" description="SANT" evidence="8">
    <location>
        <begin position="215"/>
        <end position="262"/>
    </location>
</feature>
<dbReference type="PROSITE" id="PS51293">
    <property type="entry name" value="SANT"/>
    <property type="match status" value="1"/>
</dbReference>
<dbReference type="OrthoDB" id="5916873at2759"/>
<dbReference type="Pfam" id="PF01448">
    <property type="entry name" value="ELM2"/>
    <property type="match status" value="1"/>
</dbReference>
<dbReference type="EMBL" id="CAJNOJ010000050">
    <property type="protein sequence ID" value="CAF0961665.1"/>
    <property type="molecule type" value="Genomic_DNA"/>
</dbReference>
<comment type="caution">
    <text evidence="10">The sequence shown here is derived from an EMBL/GenBank/DDBJ whole genome shotgun (WGS) entry which is preliminary data.</text>
</comment>
<dbReference type="GO" id="GO:0003677">
    <property type="term" value="F:DNA binding"/>
    <property type="evidence" value="ECO:0007669"/>
    <property type="project" value="UniProtKB-KW"/>
</dbReference>
<evidence type="ECO:0000256" key="6">
    <source>
        <dbReference type="SAM" id="MobiDB-lite"/>
    </source>
</evidence>
<dbReference type="GO" id="GO:0042826">
    <property type="term" value="F:histone deacetylase binding"/>
    <property type="evidence" value="ECO:0007669"/>
    <property type="project" value="TreeGrafter"/>
</dbReference>
<dbReference type="PROSITE" id="PS51156">
    <property type="entry name" value="ELM2"/>
    <property type="match status" value="1"/>
</dbReference>
<gene>
    <name evidence="9" type="ORF">EDS130_LOCUS12883</name>
    <name evidence="10" type="ORF">XAT740_LOCUS33539</name>
</gene>
<name>A0A815K1S8_ADIRI</name>
<protein>
    <recommendedName>
        <fullName evidence="12">Mesoderm induction early response protein 1</fullName>
    </recommendedName>
</protein>
<dbReference type="Proteomes" id="UP000663828">
    <property type="component" value="Unassembled WGS sequence"/>
</dbReference>
<evidence type="ECO:0000313" key="10">
    <source>
        <dbReference type="EMBL" id="CAF1389795.1"/>
    </source>
</evidence>
<dbReference type="EMBL" id="CAJNOR010003209">
    <property type="protein sequence ID" value="CAF1389795.1"/>
    <property type="molecule type" value="Genomic_DNA"/>
</dbReference>
<dbReference type="AlphaFoldDB" id="A0A815K1S8"/>
<dbReference type="Gene3D" id="1.10.10.60">
    <property type="entry name" value="Homeodomain-like"/>
    <property type="match status" value="1"/>
</dbReference>
<evidence type="ECO:0000259" key="7">
    <source>
        <dbReference type="PROSITE" id="PS51156"/>
    </source>
</evidence>
<dbReference type="PANTHER" id="PTHR10865:SF28">
    <property type="entry name" value="ELM2 DOMAIN-CONTAINING PROTEIN"/>
    <property type="match status" value="1"/>
</dbReference>
<evidence type="ECO:0000256" key="3">
    <source>
        <dbReference type="ARBA" id="ARBA00022833"/>
    </source>
</evidence>
<dbReference type="GO" id="GO:0005654">
    <property type="term" value="C:nucleoplasm"/>
    <property type="evidence" value="ECO:0007669"/>
    <property type="project" value="TreeGrafter"/>
</dbReference>
<keyword evidence="5" id="KW-0539">Nucleus</keyword>
<dbReference type="InterPro" id="IPR000949">
    <property type="entry name" value="ELM2_dom"/>
</dbReference>
<evidence type="ECO:0000256" key="4">
    <source>
        <dbReference type="ARBA" id="ARBA00023125"/>
    </source>
</evidence>
<dbReference type="GO" id="GO:0008270">
    <property type="term" value="F:zinc ion binding"/>
    <property type="evidence" value="ECO:0007669"/>
    <property type="project" value="UniProtKB-KW"/>
</dbReference>
<proteinExistence type="predicted"/>
<feature type="compositionally biased region" description="Basic and acidic residues" evidence="6">
    <location>
        <begin position="44"/>
        <end position="53"/>
    </location>
</feature>
<feature type="region of interest" description="Disordered" evidence="6">
    <location>
        <begin position="1"/>
        <end position="84"/>
    </location>
</feature>
<dbReference type="InterPro" id="IPR040138">
    <property type="entry name" value="MIER/MTA"/>
</dbReference>
<dbReference type="SUPFAM" id="SSF46689">
    <property type="entry name" value="Homeodomain-like"/>
    <property type="match status" value="1"/>
</dbReference>
<dbReference type="InterPro" id="IPR009057">
    <property type="entry name" value="Homeodomain-like_sf"/>
</dbReference>
<keyword evidence="3" id="KW-0862">Zinc</keyword>
<dbReference type="InterPro" id="IPR017884">
    <property type="entry name" value="SANT_dom"/>
</dbReference>
<evidence type="ECO:0000256" key="1">
    <source>
        <dbReference type="ARBA" id="ARBA00022723"/>
    </source>
</evidence>
<keyword evidence="1" id="KW-0479">Metal-binding</keyword>
<dbReference type="GO" id="GO:0003714">
    <property type="term" value="F:transcription corepressor activity"/>
    <property type="evidence" value="ECO:0007669"/>
    <property type="project" value="TreeGrafter"/>
</dbReference>
<keyword evidence="11" id="KW-1185">Reference proteome</keyword>
<evidence type="ECO:0000313" key="9">
    <source>
        <dbReference type="EMBL" id="CAF0961665.1"/>
    </source>
</evidence>
<dbReference type="FunFam" id="1.10.10.60:FF:000012">
    <property type="entry name" value="Metastasis-associated 1 family, member 3"/>
    <property type="match status" value="1"/>
</dbReference>
<dbReference type="GO" id="GO:0000122">
    <property type="term" value="P:negative regulation of transcription by RNA polymerase II"/>
    <property type="evidence" value="ECO:0007669"/>
    <property type="project" value="TreeGrafter"/>
</dbReference>
<evidence type="ECO:0000259" key="8">
    <source>
        <dbReference type="PROSITE" id="PS51293"/>
    </source>
</evidence>
<dbReference type="InterPro" id="IPR001005">
    <property type="entry name" value="SANT/Myb"/>
</dbReference>
<dbReference type="Proteomes" id="UP000663852">
    <property type="component" value="Unassembled WGS sequence"/>
</dbReference>
<evidence type="ECO:0000313" key="11">
    <source>
        <dbReference type="Proteomes" id="UP000663828"/>
    </source>
</evidence>
<feature type="domain" description="ELM2" evidence="7">
    <location>
        <begin position="114"/>
        <end position="205"/>
    </location>
</feature>
<organism evidence="10 11">
    <name type="scientific">Adineta ricciae</name>
    <name type="common">Rotifer</name>
    <dbReference type="NCBI Taxonomy" id="249248"/>
    <lineage>
        <taxon>Eukaryota</taxon>
        <taxon>Metazoa</taxon>
        <taxon>Spiralia</taxon>
        <taxon>Gnathifera</taxon>
        <taxon>Rotifera</taxon>
        <taxon>Eurotatoria</taxon>
        <taxon>Bdelloidea</taxon>
        <taxon>Adinetida</taxon>
        <taxon>Adinetidae</taxon>
        <taxon>Adineta</taxon>
    </lineage>
</organism>
<evidence type="ECO:0008006" key="12">
    <source>
        <dbReference type="Google" id="ProtNLM"/>
    </source>
</evidence>
<evidence type="ECO:0000256" key="2">
    <source>
        <dbReference type="ARBA" id="ARBA00022771"/>
    </source>
</evidence>
<keyword evidence="4" id="KW-0238">DNA-binding</keyword>
<dbReference type="PANTHER" id="PTHR10865">
    <property type="entry name" value="METASTASIS-ASSOCIATED PROTEIN AND MESODERM INDUCTION EARLY RESPONSE PROTEIN"/>
    <property type="match status" value="1"/>
</dbReference>
<evidence type="ECO:0000256" key="5">
    <source>
        <dbReference type="ARBA" id="ARBA00023242"/>
    </source>
</evidence>